<protein>
    <submittedName>
        <fullName evidence="2">Uncharacterized protein</fullName>
    </submittedName>
</protein>
<proteinExistence type="predicted"/>
<dbReference type="EMBL" id="JACHGG010000002">
    <property type="protein sequence ID" value="MBB6058894.1"/>
    <property type="molecule type" value="Genomic_DNA"/>
</dbReference>
<feature type="region of interest" description="Disordered" evidence="1">
    <location>
        <begin position="235"/>
        <end position="254"/>
    </location>
</feature>
<comment type="caution">
    <text evidence="2">The sequence shown here is derived from an EMBL/GenBank/DDBJ whole genome shotgun (WGS) entry which is preliminary data.</text>
</comment>
<feature type="region of interest" description="Disordered" evidence="1">
    <location>
        <begin position="42"/>
        <end position="121"/>
    </location>
</feature>
<evidence type="ECO:0000256" key="1">
    <source>
        <dbReference type="SAM" id="MobiDB-lite"/>
    </source>
</evidence>
<organism evidence="2 3">
    <name type="scientific">Hymenobacter luteus</name>
    <dbReference type="NCBI Taxonomy" id="1411122"/>
    <lineage>
        <taxon>Bacteria</taxon>
        <taxon>Pseudomonadati</taxon>
        <taxon>Bacteroidota</taxon>
        <taxon>Cytophagia</taxon>
        <taxon>Cytophagales</taxon>
        <taxon>Hymenobacteraceae</taxon>
        <taxon>Hymenobacter</taxon>
    </lineage>
</organism>
<evidence type="ECO:0000313" key="2">
    <source>
        <dbReference type="EMBL" id="MBB6058894.1"/>
    </source>
</evidence>
<sequence length="254" mass="26633">MYFFGASLRVRLSRAALRSGADALAPASPPFPSFAHPADSPHLSCFNRPTPAAQALKNGPQLPATAPRQAPGRAPQKAPPGAWLTARSTLRPTTEPPHHLPAGGRPPLPKSSARAGQSSTPFAHSAPLRYARSSLRYAALLTPCTCSAPLTPALAACPALHHPASSRYCCPCRPPYAPARHCLPHFTPRTSAQPPLPTTHCLGRPPAGRPALPHTIRCLRRVPIGGVPPSPPYHAPPCSALPRAPQPKTAATPS</sequence>
<name>A0A7W9T1R4_9BACT</name>
<dbReference type="Proteomes" id="UP000532746">
    <property type="component" value="Unassembled WGS sequence"/>
</dbReference>
<reference evidence="2 3" key="1">
    <citation type="submission" date="2020-08" db="EMBL/GenBank/DDBJ databases">
        <title>Genomic Encyclopedia of Type Strains, Phase IV (KMG-IV): sequencing the most valuable type-strain genomes for metagenomic binning, comparative biology and taxonomic classification.</title>
        <authorList>
            <person name="Goeker M."/>
        </authorList>
    </citation>
    <scope>NUCLEOTIDE SEQUENCE [LARGE SCALE GENOMIC DNA]</scope>
    <source>
        <strain evidence="2 3">DSM 26718</strain>
    </source>
</reference>
<keyword evidence="3" id="KW-1185">Reference proteome</keyword>
<dbReference type="AlphaFoldDB" id="A0A7W9T1R4"/>
<gene>
    <name evidence="2" type="ORF">HNQ93_001740</name>
</gene>
<accession>A0A7W9T1R4</accession>
<evidence type="ECO:0000313" key="3">
    <source>
        <dbReference type="Proteomes" id="UP000532746"/>
    </source>
</evidence>